<dbReference type="PROSITE" id="PS51257">
    <property type="entry name" value="PROKAR_LIPOPROTEIN"/>
    <property type="match status" value="1"/>
</dbReference>
<keyword evidence="1" id="KW-0732">Signal</keyword>
<dbReference type="EMBL" id="BSNX01000075">
    <property type="protein sequence ID" value="GLQ75946.1"/>
    <property type="molecule type" value="Genomic_DNA"/>
</dbReference>
<dbReference type="AlphaFoldDB" id="A0AAV5P1Q7"/>
<evidence type="ECO:0000256" key="1">
    <source>
        <dbReference type="SAM" id="SignalP"/>
    </source>
</evidence>
<reference evidence="4" key="1">
    <citation type="journal article" date="2019" name="Int. J. Syst. Evol. Microbiol.">
        <title>The Global Catalogue of Microorganisms (GCM) 10K type strain sequencing project: providing services to taxonomists for standard genome sequencing and annotation.</title>
        <authorList>
            <consortium name="The Broad Institute Genomics Platform"/>
            <consortium name="The Broad Institute Genome Sequencing Center for Infectious Disease"/>
            <person name="Wu L."/>
            <person name="Ma J."/>
        </authorList>
    </citation>
    <scope>NUCLEOTIDE SEQUENCE [LARGE SCALE GENOMIC DNA]</scope>
    <source>
        <strain evidence="4">NBRC 15640</strain>
    </source>
</reference>
<feature type="chain" id="PRO_5043652434" description="Lcl C-terminal domain-containing protein" evidence="1">
    <location>
        <begin position="26"/>
        <end position="523"/>
    </location>
</feature>
<accession>A0AAV5P1Q7</accession>
<organism evidence="3 4">
    <name type="scientific">Vibrio penaeicida</name>
    <dbReference type="NCBI Taxonomy" id="104609"/>
    <lineage>
        <taxon>Bacteria</taxon>
        <taxon>Pseudomonadati</taxon>
        <taxon>Pseudomonadota</taxon>
        <taxon>Gammaproteobacteria</taxon>
        <taxon>Vibrionales</taxon>
        <taxon>Vibrionaceae</taxon>
        <taxon>Vibrio</taxon>
    </lineage>
</organism>
<feature type="signal peptide" evidence="1">
    <location>
        <begin position="1"/>
        <end position="25"/>
    </location>
</feature>
<evidence type="ECO:0000259" key="2">
    <source>
        <dbReference type="Pfam" id="PF07603"/>
    </source>
</evidence>
<dbReference type="InterPro" id="IPR011460">
    <property type="entry name" value="Lcl_C"/>
</dbReference>
<keyword evidence="4" id="KW-1185">Reference proteome</keyword>
<evidence type="ECO:0000313" key="4">
    <source>
        <dbReference type="Proteomes" id="UP001156690"/>
    </source>
</evidence>
<dbReference type="Pfam" id="PF07603">
    <property type="entry name" value="Lcl_C"/>
    <property type="match status" value="1"/>
</dbReference>
<protein>
    <recommendedName>
        <fullName evidence="2">Lcl C-terminal domain-containing protein</fullName>
    </recommendedName>
</protein>
<name>A0AAV5P1Q7_9VIBR</name>
<proteinExistence type="predicted"/>
<evidence type="ECO:0000313" key="3">
    <source>
        <dbReference type="EMBL" id="GLQ75946.1"/>
    </source>
</evidence>
<sequence length="523" mass="55678">MKTKLTLLSAALLLAGCGGSGGDSASSTSLPTYNLSGNITTANVPASAKVCVDANQNYRCDASEASTTARNGAFTITSTSLSIYDFPILAVLDTGVAQASALSSVNPASAGSQTVLAAPNRRMKSDNVINGITTLISGAMDNGLTLTQAVSQVETEIKRANIAFSGSLLNNLNANALSVLEANVVKLSQAAGDKNRPNVLASAGLSLADYTALTEANASAEDLTKAVTELSKAKFTLQPLNDTGLTKFFSDASNTENQTENPSDYPGQDAMHGLDVTDKQANTGNGFKFKKLDAQGNELADDATEWSCVSDERTGLVWEVKSNDTSSIQHLDRLFALEIKDRISSNKGDVLTATCQTTGDGICTTQQYADELSKRNICGLSTWRLPTGDELYGIIDFSSTSPLPNKAPSDPGEVIAGLNMKYFPNQTIGSEDEAPYLKHGIVWSDSFYANSYREEEDGVVYFSYVHLVSPTHAASYTGKIRKLAWSLGTIAFDEYGIFTGSYSDDTSESWIFPTRLVANKETK</sequence>
<dbReference type="RefSeq" id="WP_126606815.1">
    <property type="nucleotide sequence ID" value="NZ_AP025145.1"/>
</dbReference>
<feature type="domain" description="Lcl C-terminal" evidence="2">
    <location>
        <begin position="308"/>
        <end position="451"/>
    </location>
</feature>
<gene>
    <name evidence="3" type="ORF">GCM10007932_53090</name>
</gene>
<comment type="caution">
    <text evidence="3">The sequence shown here is derived from an EMBL/GenBank/DDBJ whole genome shotgun (WGS) entry which is preliminary data.</text>
</comment>
<dbReference type="Proteomes" id="UP001156690">
    <property type="component" value="Unassembled WGS sequence"/>
</dbReference>